<name>A0A9P4W537_CURKU</name>
<sequence>MPGEDVADEAAGLDDPVPGIIVLLAVGESVTNVSDKDAGLDIPVLDISVPLAVGDKVAKLPDENTVEFAVGDKVANGFDENAVGSIDMDTFIENAGSSMMSHISSSNGKGAREQVGPSFVG</sequence>
<accession>A0A9P4W537</accession>
<dbReference type="Proteomes" id="UP000801428">
    <property type="component" value="Unassembled WGS sequence"/>
</dbReference>
<organism evidence="2 3">
    <name type="scientific">Curvularia kusanoi</name>
    <name type="common">Cochliobolus kusanoi</name>
    <dbReference type="NCBI Taxonomy" id="90978"/>
    <lineage>
        <taxon>Eukaryota</taxon>
        <taxon>Fungi</taxon>
        <taxon>Dikarya</taxon>
        <taxon>Ascomycota</taxon>
        <taxon>Pezizomycotina</taxon>
        <taxon>Dothideomycetes</taxon>
        <taxon>Pleosporomycetidae</taxon>
        <taxon>Pleosporales</taxon>
        <taxon>Pleosporineae</taxon>
        <taxon>Pleosporaceae</taxon>
        <taxon>Curvularia</taxon>
    </lineage>
</organism>
<proteinExistence type="predicted"/>
<reference evidence="2" key="1">
    <citation type="submission" date="2019-04" db="EMBL/GenBank/DDBJ databases">
        <title>Sequencing of skin fungus with MAO and IRED activity.</title>
        <authorList>
            <person name="Marsaioli A.J."/>
            <person name="Bonatto J.M.C."/>
            <person name="Reis Junior O."/>
        </authorList>
    </citation>
    <scope>NUCLEOTIDE SEQUENCE</scope>
    <source>
        <strain evidence="2">30M1</strain>
    </source>
</reference>
<gene>
    <name evidence="2" type="ORF">E8E13_008695</name>
</gene>
<dbReference type="AlphaFoldDB" id="A0A9P4W537"/>
<evidence type="ECO:0000256" key="1">
    <source>
        <dbReference type="SAM" id="MobiDB-lite"/>
    </source>
</evidence>
<comment type="caution">
    <text evidence="2">The sequence shown here is derived from an EMBL/GenBank/DDBJ whole genome shotgun (WGS) entry which is preliminary data.</text>
</comment>
<evidence type="ECO:0000313" key="3">
    <source>
        <dbReference type="Proteomes" id="UP000801428"/>
    </source>
</evidence>
<protein>
    <submittedName>
        <fullName evidence="2">Uncharacterized protein</fullName>
    </submittedName>
</protein>
<feature type="region of interest" description="Disordered" evidence="1">
    <location>
        <begin position="102"/>
        <end position="121"/>
    </location>
</feature>
<evidence type="ECO:0000313" key="2">
    <source>
        <dbReference type="EMBL" id="KAF2999488.1"/>
    </source>
</evidence>
<dbReference type="EMBL" id="SWKU01000017">
    <property type="protein sequence ID" value="KAF2999488.1"/>
    <property type="molecule type" value="Genomic_DNA"/>
</dbReference>
<keyword evidence="3" id="KW-1185">Reference proteome</keyword>